<evidence type="ECO:0000256" key="1">
    <source>
        <dbReference type="SAM" id="MobiDB-lite"/>
    </source>
</evidence>
<gene>
    <name evidence="4" type="primary">LOC106810191</name>
</gene>
<dbReference type="GeneID" id="106810191"/>
<protein>
    <submittedName>
        <fullName evidence="4">Disco-interacting protein 2 homolog B-A-like</fullName>
    </submittedName>
</protein>
<organism evidence="3 4">
    <name type="scientific">Priapulus caudatus</name>
    <name type="common">Priapulid worm</name>
    <dbReference type="NCBI Taxonomy" id="37621"/>
    <lineage>
        <taxon>Eukaryota</taxon>
        <taxon>Metazoa</taxon>
        <taxon>Ecdysozoa</taxon>
        <taxon>Scalidophora</taxon>
        <taxon>Priapulida</taxon>
        <taxon>Priapulimorpha</taxon>
        <taxon>Priapulimorphida</taxon>
        <taxon>Priapulidae</taxon>
        <taxon>Priapulus</taxon>
    </lineage>
</organism>
<dbReference type="InterPro" id="IPR010506">
    <property type="entry name" value="DMAP1-bd"/>
</dbReference>
<feature type="region of interest" description="Disordered" evidence="1">
    <location>
        <begin position="50"/>
        <end position="87"/>
    </location>
</feature>
<feature type="compositionally biased region" description="Basic and acidic residues" evidence="1">
    <location>
        <begin position="122"/>
        <end position="146"/>
    </location>
</feature>
<reference evidence="4" key="1">
    <citation type="submission" date="2025-08" db="UniProtKB">
        <authorList>
            <consortium name="RefSeq"/>
        </authorList>
    </citation>
    <scope>IDENTIFICATION</scope>
</reference>
<dbReference type="Pfam" id="PF06464">
    <property type="entry name" value="DMAP_binding"/>
    <property type="match status" value="1"/>
</dbReference>
<sequence>MAEQQFDFAALPVDVRERLAELELELSEGDITQKGYEKKRRKLLGPYLGSQQVSSVSAAAQQSPTTQAQRRHQRRVTRNESRYHSEIRQEAVQAALAMHRTQKHNLPMPSKRSSVMAASPTQDRDASDFSDEHRSALYQRQDDRHFRAAPQRPRSSAVLPLCRRKSR</sequence>
<evidence type="ECO:0000313" key="3">
    <source>
        <dbReference type="Proteomes" id="UP000695022"/>
    </source>
</evidence>
<dbReference type="PROSITE" id="PS51912">
    <property type="entry name" value="DMAP1_BIND"/>
    <property type="match status" value="1"/>
</dbReference>
<keyword evidence="3" id="KW-1185">Reference proteome</keyword>
<evidence type="ECO:0000313" key="4">
    <source>
        <dbReference type="RefSeq" id="XP_014668958.1"/>
    </source>
</evidence>
<dbReference type="Proteomes" id="UP000695022">
    <property type="component" value="Unplaced"/>
</dbReference>
<feature type="compositionally biased region" description="Low complexity" evidence="1">
    <location>
        <begin position="50"/>
        <end position="68"/>
    </location>
</feature>
<accession>A0ABM1E9T7</accession>
<feature type="compositionally biased region" description="Basic and acidic residues" evidence="1">
    <location>
        <begin position="77"/>
        <end position="87"/>
    </location>
</feature>
<dbReference type="SMART" id="SM01137">
    <property type="entry name" value="DMAP_binding"/>
    <property type="match status" value="1"/>
</dbReference>
<name>A0ABM1E9T7_PRICU</name>
<proteinExistence type="predicted"/>
<dbReference type="RefSeq" id="XP_014668958.1">
    <property type="nucleotide sequence ID" value="XM_014813472.1"/>
</dbReference>
<feature type="region of interest" description="Disordered" evidence="1">
    <location>
        <begin position="100"/>
        <end position="167"/>
    </location>
</feature>
<feature type="domain" description="DMAP1-binding" evidence="2">
    <location>
        <begin position="7"/>
        <end position="116"/>
    </location>
</feature>
<evidence type="ECO:0000259" key="2">
    <source>
        <dbReference type="PROSITE" id="PS51912"/>
    </source>
</evidence>